<sequence>MLSREQLELLSLEDLQAIGKDYGIQPVGNYSKRELWIRAIARFPYQAIDQMRDGVGMHHPGINAYYLLTQVLDMIGEPTDSQKALLKASDCEQWLQDQQWRFYQEKMQDLHRTTILIRNAIKLLVG</sequence>
<accession>A0A9E3LT80</accession>
<name>A0A9E3LT80_9NOST</name>
<evidence type="ECO:0000313" key="2">
    <source>
        <dbReference type="Proteomes" id="UP000813215"/>
    </source>
</evidence>
<organism evidence="1 2">
    <name type="scientific">Pelatocladus maniniholoensis HA4357-MV3</name>
    <dbReference type="NCBI Taxonomy" id="1117104"/>
    <lineage>
        <taxon>Bacteria</taxon>
        <taxon>Bacillati</taxon>
        <taxon>Cyanobacteriota</taxon>
        <taxon>Cyanophyceae</taxon>
        <taxon>Nostocales</taxon>
        <taxon>Nostocaceae</taxon>
        <taxon>Pelatocladus</taxon>
    </lineage>
</organism>
<proteinExistence type="predicted"/>
<dbReference type="AlphaFoldDB" id="A0A9E3LT80"/>
<comment type="caution">
    <text evidence="1">The sequence shown here is derived from an EMBL/GenBank/DDBJ whole genome shotgun (WGS) entry which is preliminary data.</text>
</comment>
<dbReference type="EMBL" id="JAHHHW010000073">
    <property type="protein sequence ID" value="MBW4431700.1"/>
    <property type="molecule type" value="Genomic_DNA"/>
</dbReference>
<protein>
    <submittedName>
        <fullName evidence="1">Uncharacterized protein</fullName>
    </submittedName>
</protein>
<reference evidence="1" key="1">
    <citation type="submission" date="2021-05" db="EMBL/GenBank/DDBJ databases">
        <authorList>
            <person name="Pietrasiak N."/>
            <person name="Ward R."/>
            <person name="Stajich J.E."/>
            <person name="Kurbessoian T."/>
        </authorList>
    </citation>
    <scope>NUCLEOTIDE SEQUENCE</scope>
    <source>
        <strain evidence="1">HA4357-MV3</strain>
    </source>
</reference>
<dbReference type="Proteomes" id="UP000813215">
    <property type="component" value="Unassembled WGS sequence"/>
</dbReference>
<gene>
    <name evidence="1" type="ORF">KME28_08225</name>
</gene>
<evidence type="ECO:0000313" key="1">
    <source>
        <dbReference type="EMBL" id="MBW4431700.1"/>
    </source>
</evidence>
<reference evidence="1" key="2">
    <citation type="journal article" date="2022" name="Microbiol. Resour. Announc.">
        <title>Metagenome Sequencing to Explore Phylogenomics of Terrestrial Cyanobacteria.</title>
        <authorList>
            <person name="Ward R.D."/>
            <person name="Stajich J.E."/>
            <person name="Johansen J.R."/>
            <person name="Huntemann M."/>
            <person name="Clum A."/>
            <person name="Foster B."/>
            <person name="Foster B."/>
            <person name="Roux S."/>
            <person name="Palaniappan K."/>
            <person name="Varghese N."/>
            <person name="Mukherjee S."/>
            <person name="Reddy T.B.K."/>
            <person name="Daum C."/>
            <person name="Copeland A."/>
            <person name="Chen I.A."/>
            <person name="Ivanova N.N."/>
            <person name="Kyrpides N.C."/>
            <person name="Shapiro N."/>
            <person name="Eloe-Fadrosh E.A."/>
            <person name="Pietrasiak N."/>
        </authorList>
    </citation>
    <scope>NUCLEOTIDE SEQUENCE</scope>
    <source>
        <strain evidence="1">HA4357-MV3</strain>
    </source>
</reference>